<keyword evidence="2" id="KW-0472">Membrane</keyword>
<reference evidence="4" key="1">
    <citation type="submission" date="2025-08" db="UniProtKB">
        <authorList>
            <consortium name="RefSeq"/>
        </authorList>
    </citation>
    <scope>IDENTIFICATION</scope>
</reference>
<evidence type="ECO:0000313" key="4">
    <source>
        <dbReference type="RefSeq" id="XP_026192964.1"/>
    </source>
</evidence>
<proteinExistence type="predicted"/>
<keyword evidence="2" id="KW-0812">Transmembrane</keyword>
<dbReference type="OrthoDB" id="10533157at2759"/>
<dbReference type="Proteomes" id="UP000515125">
    <property type="component" value="Unplaced"/>
</dbReference>
<dbReference type="Pfam" id="PF12400">
    <property type="entry name" value="STIMATE"/>
    <property type="match status" value="1"/>
</dbReference>
<dbReference type="AlphaFoldDB" id="A0A6P6RZK7"/>
<evidence type="ECO:0000313" key="3">
    <source>
        <dbReference type="Proteomes" id="UP000515125"/>
    </source>
</evidence>
<protein>
    <submittedName>
        <fullName evidence="4">Uncharacterized protein LOC34617575</fullName>
    </submittedName>
</protein>
<feature type="transmembrane region" description="Helical" evidence="2">
    <location>
        <begin position="162"/>
        <end position="180"/>
    </location>
</feature>
<keyword evidence="3" id="KW-1185">Reference proteome</keyword>
<feature type="compositionally biased region" description="Low complexity" evidence="1">
    <location>
        <begin position="53"/>
        <end position="67"/>
    </location>
</feature>
<dbReference type="RefSeq" id="XP_026192964.1">
    <property type="nucleotide sequence ID" value="XM_026337179.1"/>
</dbReference>
<evidence type="ECO:0000256" key="1">
    <source>
        <dbReference type="SAM" id="MobiDB-lite"/>
    </source>
</evidence>
<sequence length="525" mass="57073">MALSRLLEQERHPVFFRGNRWTSNDALRLEGGAAFVERASGQHPAEPLHAANAHAAEASAPPASSSSAEREFLLRQHPPSPPASGADLPAPPEASLPKALSDVQGTPPLLLEAHSSAATATAAVAAAAAAAASAEEPSGSFLQVLSSADACASSAGSMGLRVRQLLSWGALGLLAVKMVIRRDRSRRPKRVLLLDFLSTVAAWQLLELWPPYELPAPTVARASEGSLADSCDIYAAALLIEELLWLFTLKVLMRQAEKHFGYRQGEYLLESTDWVEQDTEAPGGASLAACRRRMPLAWKRSASKRLLLRWGIDWCQYFQQLVVLLICVAAAQLVTLLLLLLLAAPLAPIVAAPLWLLHRDNASLRRFIVALACPMCTDLVQFCSLDALIRRRPPPLAPVEDSDTIGLNTGAKKAPRFSRETICKHPPASPAPTQFRRRCKAVRQSVRMEAIPVRKRAPPRFQGNRADCTGTVKALLIRCQVIELECVPLANKLRTSWKHRNGTRAESVLITGKCLPGVWPVQVVS</sequence>
<dbReference type="GeneID" id="34617575"/>
<accession>A0A6P6RZK7</accession>
<name>A0A6P6RZK7_9EIME</name>
<evidence type="ECO:0000256" key="2">
    <source>
        <dbReference type="SAM" id="Phobius"/>
    </source>
</evidence>
<keyword evidence="2" id="KW-1133">Transmembrane helix</keyword>
<organism evidence="3 4">
    <name type="scientific">Cyclospora cayetanensis</name>
    <dbReference type="NCBI Taxonomy" id="88456"/>
    <lineage>
        <taxon>Eukaryota</taxon>
        <taxon>Sar</taxon>
        <taxon>Alveolata</taxon>
        <taxon>Apicomplexa</taxon>
        <taxon>Conoidasida</taxon>
        <taxon>Coccidia</taxon>
        <taxon>Eucoccidiorida</taxon>
        <taxon>Eimeriorina</taxon>
        <taxon>Eimeriidae</taxon>
        <taxon>Cyclospora</taxon>
    </lineage>
</organism>
<feature type="region of interest" description="Disordered" evidence="1">
    <location>
        <begin position="53"/>
        <end position="102"/>
    </location>
</feature>
<gene>
    <name evidence="4" type="primary">LOC34617575</name>
</gene>
<dbReference type="InterPro" id="IPR022127">
    <property type="entry name" value="STIMATE/YPL162C"/>
</dbReference>